<dbReference type="PANTHER" id="PTHR30024">
    <property type="entry name" value="ALIPHATIC SULFONATES-BINDING PROTEIN-RELATED"/>
    <property type="match status" value="1"/>
</dbReference>
<dbReference type="PANTHER" id="PTHR30024:SF47">
    <property type="entry name" value="TAURINE-BINDING PERIPLASMIC PROTEIN"/>
    <property type="match status" value="1"/>
</dbReference>
<dbReference type="Gene3D" id="3.40.190.10">
    <property type="entry name" value="Periplasmic binding protein-like II"/>
    <property type="match status" value="2"/>
</dbReference>
<dbReference type="STRING" id="212602.A0A420I5M7"/>
<dbReference type="InterPro" id="IPR054364">
    <property type="entry name" value="Ca3427-like_PBP2"/>
</dbReference>
<comment type="caution">
    <text evidence="5">The sequence shown here is derived from an EMBL/GenBank/DDBJ whole genome shotgun (WGS) entry which is preliminary data.</text>
</comment>
<sequence>MDASQSLRIGYVPEHFSTPLYFAKKYFKLDTILLPFPSGTGHMITSLRSGEIDVAIGLTEGWVAGLGKEGLEGDGGYRLIGTYVETPLCMYSPSVQDEGWAISAGARSRLNSVEDLKGSKCGVSRIGSGSYVMSFALALQQNWLNHDSPTDPFEFVTLQTFEKLRDAVNSGTADFFMWEHFTSKKYYDNGEIKRIGQIYTPWSSWKIVASTSIEKSDSRLQDLFQKLDKGISYFEANHDEAVEYISTSLDYSEADARSWLETVKFSASTKGVDLNVIQSTVDVLKKASVLGQKGMDVTEMVAFPRVNN</sequence>
<dbReference type="Pfam" id="PF22384">
    <property type="entry name" value="PBP2_Ca3427_like"/>
    <property type="match status" value="1"/>
</dbReference>
<dbReference type="SUPFAM" id="SSF53850">
    <property type="entry name" value="Periplasmic binding protein-like II"/>
    <property type="match status" value="1"/>
</dbReference>
<dbReference type="GO" id="GO:0042597">
    <property type="term" value="C:periplasmic space"/>
    <property type="evidence" value="ECO:0007669"/>
    <property type="project" value="UniProtKB-SubCell"/>
</dbReference>
<evidence type="ECO:0000259" key="4">
    <source>
        <dbReference type="Pfam" id="PF22384"/>
    </source>
</evidence>
<feature type="domain" description="Ca3427-like PBP 2" evidence="4">
    <location>
        <begin position="100"/>
        <end position="198"/>
    </location>
</feature>
<dbReference type="Proteomes" id="UP000286134">
    <property type="component" value="Unassembled WGS sequence"/>
</dbReference>
<reference evidence="5 6" key="1">
    <citation type="journal article" date="2018" name="BMC Genomics">
        <title>Comparative genome analyses reveal sequence features reflecting distinct modes of host-adaptation between dicot and monocot powdery mildew.</title>
        <authorList>
            <person name="Wu Y."/>
            <person name="Ma X."/>
            <person name="Pan Z."/>
            <person name="Kale S.D."/>
            <person name="Song Y."/>
            <person name="King H."/>
            <person name="Zhang Q."/>
            <person name="Presley C."/>
            <person name="Deng X."/>
            <person name="Wei C.I."/>
            <person name="Xiao S."/>
        </authorList>
    </citation>
    <scope>NUCLEOTIDE SEQUENCE [LARGE SCALE GENOMIC DNA]</scope>
    <source>
        <strain evidence="5">UMSG2</strain>
    </source>
</reference>
<organism evidence="5 6">
    <name type="scientific">Erysiphe neolycopersici</name>
    <dbReference type="NCBI Taxonomy" id="212602"/>
    <lineage>
        <taxon>Eukaryota</taxon>
        <taxon>Fungi</taxon>
        <taxon>Dikarya</taxon>
        <taxon>Ascomycota</taxon>
        <taxon>Pezizomycotina</taxon>
        <taxon>Leotiomycetes</taxon>
        <taxon>Erysiphales</taxon>
        <taxon>Erysiphaceae</taxon>
        <taxon>Erysiphe</taxon>
    </lineage>
</organism>
<dbReference type="OrthoDB" id="1363at2759"/>
<evidence type="ECO:0000256" key="2">
    <source>
        <dbReference type="ARBA" id="ARBA00010742"/>
    </source>
</evidence>
<keyword evidence="6" id="KW-1185">Reference proteome</keyword>
<dbReference type="EMBL" id="MCFK01001477">
    <property type="protein sequence ID" value="RKF64954.1"/>
    <property type="molecule type" value="Genomic_DNA"/>
</dbReference>
<proteinExistence type="inferred from homology"/>
<evidence type="ECO:0000313" key="5">
    <source>
        <dbReference type="EMBL" id="RKF64954.1"/>
    </source>
</evidence>
<gene>
    <name evidence="5" type="ORF">OnM2_014008</name>
</gene>
<comment type="subcellular location">
    <subcellularLocation>
        <location evidence="1">Periplasm</location>
    </subcellularLocation>
</comment>
<protein>
    <recommendedName>
        <fullName evidence="4">Ca3427-like PBP 2 domain-containing protein</fullName>
    </recommendedName>
</protein>
<accession>A0A420I5M7</accession>
<evidence type="ECO:0000313" key="6">
    <source>
        <dbReference type="Proteomes" id="UP000286134"/>
    </source>
</evidence>
<comment type="similarity">
    <text evidence="2">Belongs to the bacterial solute-binding protein SsuA/TauA family.</text>
</comment>
<dbReference type="CDD" id="cd13637">
    <property type="entry name" value="PBP2_Ca3427_like"/>
    <property type="match status" value="1"/>
</dbReference>
<evidence type="ECO:0000256" key="1">
    <source>
        <dbReference type="ARBA" id="ARBA00004418"/>
    </source>
</evidence>
<evidence type="ECO:0000256" key="3">
    <source>
        <dbReference type="ARBA" id="ARBA00022729"/>
    </source>
</evidence>
<name>A0A420I5M7_9PEZI</name>
<dbReference type="AlphaFoldDB" id="A0A420I5M7"/>
<keyword evidence="3" id="KW-0732">Signal</keyword>